<evidence type="ECO:0000259" key="2">
    <source>
        <dbReference type="PROSITE" id="PS51072"/>
    </source>
</evidence>
<dbReference type="PROSITE" id="PS51072">
    <property type="entry name" value="MHD"/>
    <property type="match status" value="1"/>
</dbReference>
<dbReference type="SUPFAM" id="SSF49447">
    <property type="entry name" value="Second domain of Mu2 adaptin subunit (ap50) of ap2 adaptor"/>
    <property type="match status" value="1"/>
</dbReference>
<comment type="caution">
    <text evidence="3">The sequence shown here is derived from an EMBL/GenBank/DDBJ whole genome shotgun (WGS) entry which is preliminary data.</text>
</comment>
<dbReference type="OrthoDB" id="10332824at2759"/>
<feature type="region of interest" description="Disordered" evidence="1">
    <location>
        <begin position="376"/>
        <end position="400"/>
    </location>
</feature>
<dbReference type="Gene3D" id="2.60.40.1170">
    <property type="entry name" value="Mu homology domain, subdomain B"/>
    <property type="match status" value="2"/>
</dbReference>
<dbReference type="InterPro" id="IPR028565">
    <property type="entry name" value="MHD"/>
</dbReference>
<accession>A0A9W8EEK1</accession>
<name>A0A9W8EEK1_9FUNG</name>
<keyword evidence="4" id="KW-1185">Reference proteome</keyword>
<dbReference type="EMBL" id="JANBQB010000106">
    <property type="protein sequence ID" value="KAJ1981949.1"/>
    <property type="molecule type" value="Genomic_DNA"/>
</dbReference>
<evidence type="ECO:0000313" key="4">
    <source>
        <dbReference type="Proteomes" id="UP001151582"/>
    </source>
</evidence>
<sequence>MAALLLITVQGDVLIDQLSSSGTTYPAQLLAKLHQLHTPTLIPSGSVALHPYQFVYVLVDSTYYFVAAIPLVGERSNEAAASGTRAGSLPTSQTHSPQNPSLVHCSPLLNPVTLQSRQRSLSGTGATSRFCYVAGLPSERHSAANDIPLADLRPQPLVAPTVNSLSESTTFSLSVVTAMTTLMRLIRLIKSRMTPMTQHGLQARTGEIVAWYESTLAEFSGIAARSDYATSSSPPSPSHALPVIQSQRVGVDLVEQVVLRLDPIGEVKHAAVEGVLSVDCQLTQPLPIEIGLEPYCVAQQNYPDVEELGPMVVPLVSSAVHPLAVKRDSGQQTVLVYTPTHGRQRTEVLKYTMNCRPPVLFRIFGFVDDMMDVSPDDQLPTSSTQTRRSHRGHAMSASATALPASASHAAPFMGASLFQGTLPTPRSQLFQIEFSIRLRSDFAQQFTAEQVALTVRLPFDTTRVKFGPEQPRTPSTEELPYTTDFARDPPRAIYRFTRFPGGHDQGLLFWAYSESATIHPAEFGPISITFHIPKYTATGLRLSRFKIIDPFSSQSSVHRLTRVMTYSESYKQDLNYSAEDW</sequence>
<evidence type="ECO:0000256" key="1">
    <source>
        <dbReference type="SAM" id="MobiDB-lite"/>
    </source>
</evidence>
<proteinExistence type="predicted"/>
<evidence type="ECO:0000313" key="3">
    <source>
        <dbReference type="EMBL" id="KAJ1981949.1"/>
    </source>
</evidence>
<reference evidence="3" key="1">
    <citation type="submission" date="2022-07" db="EMBL/GenBank/DDBJ databases">
        <title>Phylogenomic reconstructions and comparative analyses of Kickxellomycotina fungi.</title>
        <authorList>
            <person name="Reynolds N.K."/>
            <person name="Stajich J.E."/>
            <person name="Barry K."/>
            <person name="Grigoriev I.V."/>
            <person name="Crous P."/>
            <person name="Smith M.E."/>
        </authorList>
    </citation>
    <scope>NUCLEOTIDE SEQUENCE</scope>
    <source>
        <strain evidence="3">RSA 567</strain>
    </source>
</reference>
<dbReference type="Proteomes" id="UP001151582">
    <property type="component" value="Unassembled WGS sequence"/>
</dbReference>
<dbReference type="AlphaFoldDB" id="A0A9W8EEK1"/>
<feature type="domain" description="MHD" evidence="2">
    <location>
        <begin position="246"/>
        <end position="573"/>
    </location>
</feature>
<gene>
    <name evidence="3" type="ORF">H4R34_001888</name>
</gene>
<dbReference type="InterPro" id="IPR036168">
    <property type="entry name" value="AP2_Mu_C_sf"/>
</dbReference>
<organism evidence="3 4">
    <name type="scientific">Dimargaris verticillata</name>
    <dbReference type="NCBI Taxonomy" id="2761393"/>
    <lineage>
        <taxon>Eukaryota</taxon>
        <taxon>Fungi</taxon>
        <taxon>Fungi incertae sedis</taxon>
        <taxon>Zoopagomycota</taxon>
        <taxon>Kickxellomycotina</taxon>
        <taxon>Dimargaritomycetes</taxon>
        <taxon>Dimargaritales</taxon>
        <taxon>Dimargaritaceae</taxon>
        <taxon>Dimargaris</taxon>
    </lineage>
</organism>
<protein>
    <recommendedName>
        <fullName evidence="2">MHD domain-containing protein</fullName>
    </recommendedName>
</protein>
<dbReference type="Pfam" id="PF00928">
    <property type="entry name" value="Adap_comp_sub"/>
    <property type="match status" value="1"/>
</dbReference>